<dbReference type="EMBL" id="LANR01000001">
    <property type="protein sequence ID" value="KJV61430.1"/>
    <property type="molecule type" value="Genomic_DNA"/>
</dbReference>
<organism evidence="1 2">
    <name type="scientific">Rickettsia amblyommatis str. Ac/Pa</name>
    <dbReference type="NCBI Taxonomy" id="1359164"/>
    <lineage>
        <taxon>Bacteria</taxon>
        <taxon>Pseudomonadati</taxon>
        <taxon>Pseudomonadota</taxon>
        <taxon>Alphaproteobacteria</taxon>
        <taxon>Rickettsiales</taxon>
        <taxon>Rickettsiaceae</taxon>
        <taxon>Rickettsieae</taxon>
        <taxon>Rickettsia</taxon>
        <taxon>spotted fever group</taxon>
    </lineage>
</organism>
<protein>
    <submittedName>
        <fullName evidence="1">Uncharacterized protein</fullName>
    </submittedName>
</protein>
<accession>A0A0F3N079</accession>
<evidence type="ECO:0000313" key="2">
    <source>
        <dbReference type="Proteomes" id="UP000033556"/>
    </source>
</evidence>
<proteinExistence type="predicted"/>
<dbReference type="PATRIC" id="fig|1359164.3.peg.434"/>
<dbReference type="AlphaFoldDB" id="A0A0F3N079"/>
<name>A0A0F3N079_RICAM</name>
<keyword evidence="2" id="KW-1185">Reference proteome</keyword>
<gene>
    <name evidence="1" type="ORF">APHACPA_0437</name>
</gene>
<evidence type="ECO:0000313" key="1">
    <source>
        <dbReference type="EMBL" id="KJV61430.1"/>
    </source>
</evidence>
<dbReference type="Proteomes" id="UP000033556">
    <property type="component" value="Unassembled WGS sequence"/>
</dbReference>
<sequence length="44" mass="5098">MALTAKTNKIEDKKKMDKKIDAEYEKITLENLSQYAVIGKLLNR</sequence>
<dbReference type="RefSeq" id="WP_264357842.1">
    <property type="nucleotide sequence ID" value="NZ_LANR01000001.1"/>
</dbReference>
<reference evidence="1 2" key="1">
    <citation type="submission" date="2015-01" db="EMBL/GenBank/DDBJ databases">
        <title>Genome Sequencing of Rickettsiales.</title>
        <authorList>
            <person name="Daugherty S.C."/>
            <person name="Su Q."/>
            <person name="Abolude K."/>
            <person name="Beier-Sexton M."/>
            <person name="Carlyon J.A."/>
            <person name="Carter R."/>
            <person name="Day N.P."/>
            <person name="Dumler S.J."/>
            <person name="Dyachenko V."/>
            <person name="Godinez A."/>
            <person name="Kurtti T.J."/>
            <person name="Lichay M."/>
            <person name="Mullins K.E."/>
            <person name="Ott S."/>
            <person name="Pappas-Brown V."/>
            <person name="Paris D.H."/>
            <person name="Patel P."/>
            <person name="Richards A.L."/>
            <person name="Sadzewicz L."/>
            <person name="Sears K."/>
            <person name="Seidman D."/>
            <person name="Sengamalay N."/>
            <person name="Stenos J."/>
            <person name="Tallon L.J."/>
            <person name="Vincent G."/>
            <person name="Fraser C.M."/>
            <person name="Munderloh U."/>
            <person name="Dunning-Hotopp J.C."/>
        </authorList>
    </citation>
    <scope>NUCLEOTIDE SEQUENCE [LARGE SCALE GENOMIC DNA]</scope>
    <source>
        <strain evidence="1 2">Ac/Pa</strain>
    </source>
</reference>
<comment type="caution">
    <text evidence="1">The sequence shown here is derived from an EMBL/GenBank/DDBJ whole genome shotgun (WGS) entry which is preliminary data.</text>
</comment>